<keyword evidence="2" id="KW-1185">Reference proteome</keyword>
<dbReference type="EMBL" id="JBIYXZ010002088">
    <property type="protein sequence ID" value="KAL3044325.1"/>
    <property type="molecule type" value="Genomic_DNA"/>
</dbReference>
<dbReference type="InterPro" id="IPR004802">
    <property type="entry name" value="tRNA_PsdUridine_synth_B_fam"/>
</dbReference>
<reference evidence="1 2" key="2">
    <citation type="journal article" date="2024" name="G3 (Bethesda)">
        <title>The genome of the cryopelagic Antarctic bald notothen, Trematomus borchgrevinki.</title>
        <authorList>
            <person name="Rayamajhi N."/>
            <person name="Rivera-Colon A.G."/>
            <person name="Minhas B.F."/>
            <person name="Cheng C.C."/>
            <person name="Catchen J.M."/>
        </authorList>
    </citation>
    <scope>NUCLEOTIDE SEQUENCE [LARGE SCALE GENOMIC DNA]</scope>
    <source>
        <strain evidence="1">AGRC-2024</strain>
    </source>
</reference>
<reference evidence="1 2" key="1">
    <citation type="journal article" date="2022" name="G3 (Bethesda)">
        <title>Evaluating Illumina-, Nanopore-, and PacBio-based genome assembly strategies with the bald notothen, Trematomus borchgrevinki.</title>
        <authorList>
            <person name="Rayamajhi N."/>
            <person name="Cheng C.C."/>
            <person name="Catchen J.M."/>
        </authorList>
    </citation>
    <scope>NUCLEOTIDE SEQUENCE [LARGE SCALE GENOMIC DNA]</scope>
    <source>
        <strain evidence="1">AGRC-2024</strain>
    </source>
</reference>
<dbReference type="Gene3D" id="2.30.130.10">
    <property type="entry name" value="PUA domain"/>
    <property type="match status" value="1"/>
</dbReference>
<organism evidence="1 2">
    <name type="scientific">Pagothenia borchgrevinki</name>
    <name type="common">Bald rockcod</name>
    <name type="synonym">Trematomus borchgrevinki</name>
    <dbReference type="NCBI Taxonomy" id="8213"/>
    <lineage>
        <taxon>Eukaryota</taxon>
        <taxon>Metazoa</taxon>
        <taxon>Chordata</taxon>
        <taxon>Craniata</taxon>
        <taxon>Vertebrata</taxon>
        <taxon>Euteleostomi</taxon>
        <taxon>Actinopterygii</taxon>
        <taxon>Neopterygii</taxon>
        <taxon>Teleostei</taxon>
        <taxon>Neoteleostei</taxon>
        <taxon>Acanthomorphata</taxon>
        <taxon>Eupercaria</taxon>
        <taxon>Perciformes</taxon>
        <taxon>Notothenioidei</taxon>
        <taxon>Nototheniidae</taxon>
        <taxon>Pagothenia</taxon>
    </lineage>
</organism>
<comment type="caution">
    <text evidence="1">The sequence shown here is derived from an EMBL/GenBank/DDBJ whole genome shotgun (WGS) entry which is preliminary data.</text>
</comment>
<proteinExistence type="predicted"/>
<name>A0ABD2FRY6_PAGBO</name>
<protein>
    <submittedName>
        <fullName evidence="1">Uncharacterized protein</fullName>
    </submittedName>
</protein>
<dbReference type="InterPro" id="IPR036974">
    <property type="entry name" value="PUA_sf"/>
</dbReference>
<sequence length="52" mass="6224">MERDTYPRKWYDKASQKKMMIQKGLLDKHGKANGSTRTAWKDGYTDYRLNLK</sequence>
<dbReference type="Proteomes" id="UP001619887">
    <property type="component" value="Unassembled WGS sequence"/>
</dbReference>
<accession>A0ABD2FRY6</accession>
<dbReference type="PANTHER" id="PTHR23127">
    <property type="entry name" value="CENTROMERE/MICROTUBULE BINDING PROTEIN CBF5"/>
    <property type="match status" value="1"/>
</dbReference>
<gene>
    <name evidence="1" type="ORF">OYC64_004051</name>
</gene>
<dbReference type="PANTHER" id="PTHR23127:SF0">
    <property type="entry name" value="H_ACA RIBONUCLEOPROTEIN COMPLEX SUBUNIT DKC1"/>
    <property type="match status" value="1"/>
</dbReference>
<evidence type="ECO:0000313" key="1">
    <source>
        <dbReference type="EMBL" id="KAL3044325.1"/>
    </source>
</evidence>
<evidence type="ECO:0000313" key="2">
    <source>
        <dbReference type="Proteomes" id="UP001619887"/>
    </source>
</evidence>
<dbReference type="AlphaFoldDB" id="A0ABD2FRY6"/>